<name>A0A914CCX8_9BILA</name>
<keyword evidence="1" id="KW-1185">Reference proteome</keyword>
<evidence type="ECO:0000313" key="2">
    <source>
        <dbReference type="WBParaSite" id="ACRNAN_Path_789.g2985.t1"/>
    </source>
</evidence>
<proteinExistence type="predicted"/>
<sequence>MTNFDGPILNSTYTIHFVLDQVRESTKNELCSIENLEKFEPKDIAGGAAFFSKIYKLKLYWKHNESDLPKSVILK</sequence>
<protein>
    <submittedName>
        <fullName evidence="2">Uncharacterized protein</fullName>
    </submittedName>
</protein>
<dbReference type="AlphaFoldDB" id="A0A914CCX8"/>
<organism evidence="1 2">
    <name type="scientific">Acrobeloides nanus</name>
    <dbReference type="NCBI Taxonomy" id="290746"/>
    <lineage>
        <taxon>Eukaryota</taxon>
        <taxon>Metazoa</taxon>
        <taxon>Ecdysozoa</taxon>
        <taxon>Nematoda</taxon>
        <taxon>Chromadorea</taxon>
        <taxon>Rhabditida</taxon>
        <taxon>Tylenchina</taxon>
        <taxon>Cephalobomorpha</taxon>
        <taxon>Cephaloboidea</taxon>
        <taxon>Cephalobidae</taxon>
        <taxon>Acrobeloides</taxon>
    </lineage>
</organism>
<dbReference type="WBParaSite" id="ACRNAN_Path_789.g2985.t1">
    <property type="protein sequence ID" value="ACRNAN_Path_789.g2985.t1"/>
    <property type="gene ID" value="ACRNAN_Path_789.g2985"/>
</dbReference>
<evidence type="ECO:0000313" key="1">
    <source>
        <dbReference type="Proteomes" id="UP000887540"/>
    </source>
</evidence>
<reference evidence="2" key="1">
    <citation type="submission" date="2022-11" db="UniProtKB">
        <authorList>
            <consortium name="WormBaseParasite"/>
        </authorList>
    </citation>
    <scope>IDENTIFICATION</scope>
</reference>
<accession>A0A914CCX8</accession>
<dbReference type="Proteomes" id="UP000887540">
    <property type="component" value="Unplaced"/>
</dbReference>